<dbReference type="KEGG" id="pseg:D3H65_32125"/>
<dbReference type="Pfam" id="PF07883">
    <property type="entry name" value="Cupin_2"/>
    <property type="match status" value="1"/>
</dbReference>
<dbReference type="InterPro" id="IPR011051">
    <property type="entry name" value="RmlC_Cupin_sf"/>
</dbReference>
<dbReference type="InterPro" id="IPR014710">
    <property type="entry name" value="RmlC-like_jellyroll"/>
</dbReference>
<dbReference type="SUPFAM" id="SSF51182">
    <property type="entry name" value="RmlC-like cupins"/>
    <property type="match status" value="1"/>
</dbReference>
<feature type="domain" description="Cupin type-2" evidence="1">
    <location>
        <begin position="51"/>
        <end position="117"/>
    </location>
</feature>
<dbReference type="PANTHER" id="PTHR36440:SF1">
    <property type="entry name" value="PUTATIVE (AFU_ORTHOLOGUE AFUA_8G07350)-RELATED"/>
    <property type="match status" value="1"/>
</dbReference>
<evidence type="ECO:0000313" key="2">
    <source>
        <dbReference type="EMBL" id="AXY78357.1"/>
    </source>
</evidence>
<dbReference type="InterPro" id="IPR013096">
    <property type="entry name" value="Cupin_2"/>
</dbReference>
<keyword evidence="3" id="KW-1185">Reference proteome</keyword>
<dbReference type="PANTHER" id="PTHR36440">
    <property type="entry name" value="PUTATIVE (AFU_ORTHOLOGUE AFUA_8G07350)-RELATED"/>
    <property type="match status" value="1"/>
</dbReference>
<protein>
    <submittedName>
        <fullName evidence="2">Cupin domain-containing protein</fullName>
    </submittedName>
</protein>
<dbReference type="AlphaFoldDB" id="A0A3B7MWN3"/>
<name>A0A3B7MWN3_9BACT</name>
<dbReference type="Proteomes" id="UP000263900">
    <property type="component" value="Chromosome"/>
</dbReference>
<dbReference type="InterPro" id="IPR053146">
    <property type="entry name" value="QDO-like"/>
</dbReference>
<accession>A0A3B7MWN3</accession>
<evidence type="ECO:0000313" key="3">
    <source>
        <dbReference type="Proteomes" id="UP000263900"/>
    </source>
</evidence>
<proteinExistence type="predicted"/>
<dbReference type="Gene3D" id="2.60.120.10">
    <property type="entry name" value="Jelly Rolls"/>
    <property type="match status" value="1"/>
</dbReference>
<organism evidence="2 3">
    <name type="scientific">Paraflavitalea soli</name>
    <dbReference type="NCBI Taxonomy" id="2315862"/>
    <lineage>
        <taxon>Bacteria</taxon>
        <taxon>Pseudomonadati</taxon>
        <taxon>Bacteroidota</taxon>
        <taxon>Chitinophagia</taxon>
        <taxon>Chitinophagales</taxon>
        <taxon>Chitinophagaceae</taxon>
        <taxon>Paraflavitalea</taxon>
    </lineage>
</organism>
<evidence type="ECO:0000259" key="1">
    <source>
        <dbReference type="Pfam" id="PF07883"/>
    </source>
</evidence>
<reference evidence="2 3" key="1">
    <citation type="submission" date="2018-09" db="EMBL/GenBank/DDBJ databases">
        <title>Genome sequencing of strain 6GH32-13.</title>
        <authorList>
            <person name="Weon H.-Y."/>
            <person name="Heo J."/>
            <person name="Kwon S.-W."/>
        </authorList>
    </citation>
    <scope>NUCLEOTIDE SEQUENCE [LARGE SCALE GENOMIC DNA]</scope>
    <source>
        <strain evidence="2 3">5GH32-13</strain>
    </source>
</reference>
<dbReference type="OrthoDB" id="72027at2"/>
<sequence>MAFTQPCTAATLASNLYAMEKRVFENPLIKDKVTLLESSQETNGAYTLLEVALEAGGGNDLHYHTSFNEEFTALEGTLSIGLKKRQLHLKPGETTVAEINQLHRFYNAGPTPIRFLVKLTPGSTEFEKCVAIGYGLASDGLTNKSGIPQKLDHLALLLDLGNTRLTGFLAFITPYLLYRAKRARKKGILKLLEYKYWNKPAGKSKATFA</sequence>
<gene>
    <name evidence="2" type="ORF">D3H65_32125</name>
</gene>
<dbReference type="EMBL" id="CP032157">
    <property type="protein sequence ID" value="AXY78357.1"/>
    <property type="molecule type" value="Genomic_DNA"/>
</dbReference>